<dbReference type="EMBL" id="JGZU01000002">
    <property type="protein sequence ID" value="KFJ08370.1"/>
    <property type="molecule type" value="Genomic_DNA"/>
</dbReference>
<dbReference type="SUPFAM" id="SSF55120">
    <property type="entry name" value="Pseudouridine synthase"/>
    <property type="match status" value="1"/>
</dbReference>
<dbReference type="PANTHER" id="PTHR21600:SF84">
    <property type="entry name" value="PSEUDOURIDINE SYNTHASE RSUA_RLUA-LIKE DOMAIN-CONTAINING PROTEIN"/>
    <property type="match status" value="1"/>
</dbReference>
<keyword evidence="5" id="KW-0413">Isomerase</keyword>
<dbReference type="InterPro" id="IPR020103">
    <property type="entry name" value="PsdUridine_synth_cat_dom_sf"/>
</dbReference>
<dbReference type="GO" id="GO:0009982">
    <property type="term" value="F:pseudouridine synthase activity"/>
    <property type="evidence" value="ECO:0007669"/>
    <property type="project" value="InterPro"/>
</dbReference>
<dbReference type="PANTHER" id="PTHR21600">
    <property type="entry name" value="MITOCHONDRIAL RNA PSEUDOURIDINE SYNTHASE"/>
    <property type="match status" value="1"/>
</dbReference>
<evidence type="ECO:0000259" key="4">
    <source>
        <dbReference type="Pfam" id="PF00849"/>
    </source>
</evidence>
<dbReference type="InterPro" id="IPR006145">
    <property type="entry name" value="PsdUridine_synth_RsuA/RluA"/>
</dbReference>
<name>A0A087EKR9_9BIFI</name>
<feature type="domain" description="Pseudouridine synthase RsuA/RluA-like" evidence="4">
    <location>
        <begin position="71"/>
        <end position="245"/>
    </location>
</feature>
<dbReference type="AlphaFoldDB" id="A0A087EKR9"/>
<dbReference type="PROSITE" id="PS01129">
    <property type="entry name" value="PSI_RLU"/>
    <property type="match status" value="1"/>
</dbReference>
<gene>
    <name evidence="5" type="ORF">BITS_0886</name>
</gene>
<organism evidence="5 6">
    <name type="scientific">Bifidobacterium tsurumiense</name>
    <dbReference type="NCBI Taxonomy" id="356829"/>
    <lineage>
        <taxon>Bacteria</taxon>
        <taxon>Bacillati</taxon>
        <taxon>Actinomycetota</taxon>
        <taxon>Actinomycetes</taxon>
        <taxon>Bifidobacteriales</taxon>
        <taxon>Bifidobacteriaceae</taxon>
        <taxon>Bifidobacterium</taxon>
    </lineage>
</organism>
<evidence type="ECO:0000256" key="1">
    <source>
        <dbReference type="ARBA" id="ARBA00000073"/>
    </source>
</evidence>
<evidence type="ECO:0000256" key="2">
    <source>
        <dbReference type="ARBA" id="ARBA00031870"/>
    </source>
</evidence>
<dbReference type="GO" id="GO:0003723">
    <property type="term" value="F:RNA binding"/>
    <property type="evidence" value="ECO:0007669"/>
    <property type="project" value="InterPro"/>
</dbReference>
<evidence type="ECO:0000313" key="6">
    <source>
        <dbReference type="Proteomes" id="UP000029080"/>
    </source>
</evidence>
<dbReference type="STRING" id="356829.BITS_0886"/>
<protein>
    <recommendedName>
        <fullName evidence="2">RNA pseudouridylate synthase</fullName>
    </recommendedName>
    <alternativeName>
        <fullName evidence="3">RNA-uridine isomerase</fullName>
    </alternativeName>
</protein>
<proteinExistence type="predicted"/>
<dbReference type="InterPro" id="IPR050188">
    <property type="entry name" value="RluA_PseudoU_synthase"/>
</dbReference>
<keyword evidence="6" id="KW-1185">Reference proteome</keyword>
<reference evidence="5 6" key="1">
    <citation type="submission" date="2014-03" db="EMBL/GenBank/DDBJ databases">
        <title>Genomics of Bifidobacteria.</title>
        <authorList>
            <person name="Ventura M."/>
            <person name="Milani C."/>
            <person name="Lugli G.A."/>
        </authorList>
    </citation>
    <scope>NUCLEOTIDE SEQUENCE [LARGE SCALE GENOMIC DNA]</scope>
    <source>
        <strain evidence="5 6">JCM 13495</strain>
    </source>
</reference>
<comment type="caution">
    <text evidence="5">The sequence shown here is derived from an EMBL/GenBank/DDBJ whole genome shotgun (WGS) entry which is preliminary data.</text>
</comment>
<dbReference type="Proteomes" id="UP000029080">
    <property type="component" value="Unassembled WGS sequence"/>
</dbReference>
<dbReference type="InterPro" id="IPR006224">
    <property type="entry name" value="PsdUridine_synth_RluA-like_CS"/>
</dbReference>
<comment type="catalytic activity">
    <reaction evidence="1">
        <text>a uridine in RNA = a pseudouridine in RNA</text>
        <dbReference type="Rhea" id="RHEA:48348"/>
        <dbReference type="Rhea" id="RHEA-COMP:12068"/>
        <dbReference type="Rhea" id="RHEA-COMP:12069"/>
        <dbReference type="ChEBI" id="CHEBI:65314"/>
        <dbReference type="ChEBI" id="CHEBI:65315"/>
    </reaction>
</comment>
<dbReference type="GO" id="GO:0140098">
    <property type="term" value="F:catalytic activity, acting on RNA"/>
    <property type="evidence" value="ECO:0007669"/>
    <property type="project" value="UniProtKB-ARBA"/>
</dbReference>
<sequence>MNEFDADNSGEAAASMACASGSRFGMNAIESGAGLDVMRLQARGRSLRHRWVLHEPVVDAELRVIYEDSRIIVVDKPHGLATTPRGMWYRQTALIRLRELYRDDSITPAHRLDRMTAGVVVFVRDPAMRGAYQTLFQNHHATKVYECLAPSRPIRIPKTGTIRSLEPPRLFPLLRRSCIVKERGVLQAFETPGVPNAVTRIELGTQTATSGSVAHGPRISQSALRHYVLHPITGKTHQLRVHMNALGLPIAGDDLYPGILQHAPEDISSPLQLVARTLQFIDPIDGTPRAYTSSISLDWGVEESV</sequence>
<evidence type="ECO:0000256" key="3">
    <source>
        <dbReference type="ARBA" id="ARBA00033164"/>
    </source>
</evidence>
<evidence type="ECO:0000313" key="5">
    <source>
        <dbReference type="EMBL" id="KFJ08370.1"/>
    </source>
</evidence>
<dbReference type="eggNOG" id="COG0564">
    <property type="taxonomic scope" value="Bacteria"/>
</dbReference>
<accession>A0A087EKR9</accession>
<dbReference type="Pfam" id="PF00849">
    <property type="entry name" value="PseudoU_synth_2"/>
    <property type="match status" value="1"/>
</dbReference>
<dbReference type="GO" id="GO:0000455">
    <property type="term" value="P:enzyme-directed rRNA pseudouridine synthesis"/>
    <property type="evidence" value="ECO:0007669"/>
    <property type="project" value="TreeGrafter"/>
</dbReference>
<dbReference type="Gene3D" id="3.30.2350.10">
    <property type="entry name" value="Pseudouridine synthase"/>
    <property type="match status" value="1"/>
</dbReference>